<evidence type="ECO:0000313" key="4">
    <source>
        <dbReference type="Proteomes" id="UP000443090"/>
    </source>
</evidence>
<sequence>MHFFCLSPKQCLILLPFLLSLPIDTLAFKYDRRAIGSCADDETGEEASTSDAPTSKQAAGLGVEFETAQIRLGSASGDCSPADTTASKGKVIGGRQGTNWQLTTDVLERNILDAEYILDGTTIKIGSGDAAKAAAAVVADLAKWDPSKEMNPNSVNVDGAKCNPWMVTDPEEAGGSGNFLWAPQVTAALPLEAISDLFARNAANQAHALLPKLNGQGKRGRVSQQMVSVTKEFFQSSPNGITSSAVKDDVLGFFSLIMSYAKAARYEDEGQSPKMLTTIMPRTDFTTIFAQVKAAVPGTLYDIVKVLACYKTSGTTVVIDTDYCSGTVQSPITGTKIDSQTFTLTYTETESLKVSDWIKSIESSLAPDALTTLDDKILRGQVGALGPVLENLYRTSNRAVPLFEFRNLQNAKSGDFVTRVNSYEQAIIDYHKAHLNVPREITKTFTKYRHIRRDLNGTACEFPVLADDTSSTHLTTTVSMSNSTTHPHTTSKPKKTSRTLPPTTTKSKVPTCYLQGQDPDEGITTQGCVCGSSTLPLITNTAFTVMTESCSYTAMPSSSVANPITIETEHYTVNCQACTLVGGIAEAPTCTSVSGCTTTAASSSTPTFAVFLSNNSLPIGDEGDANSGKDMRDAVYSKLKALCPDTANSCDSKTTADIDEIPTVVDGGVEYEKLSFTISDSSYGSSKELEQMLAAAVATWQQATSKSCQVVEFKDEPDETISGCGKSPVKRSLPSRLELARRNESRGLLAARSPSIEERLCDGCAPAVEECTYQATICAGPDHINPILAGKDGAYSNHMNIQLGWKLDGDSAFDTFLCEAIVDGLSAAAMAVAPELAGPEVFEELEFQSLCADMEEQFGS</sequence>
<comment type="caution">
    <text evidence="3">The sequence shown here is derived from an EMBL/GenBank/DDBJ whole genome shotgun (WGS) entry which is preliminary data.</text>
</comment>
<feature type="signal peptide" evidence="2">
    <location>
        <begin position="1"/>
        <end position="27"/>
    </location>
</feature>
<accession>A0A8H8RPU7</accession>
<evidence type="ECO:0000256" key="2">
    <source>
        <dbReference type="SAM" id="SignalP"/>
    </source>
</evidence>
<protein>
    <submittedName>
        <fullName evidence="3">Uncharacterized protein</fullName>
    </submittedName>
</protein>
<dbReference type="EMBL" id="QGMI01000577">
    <property type="protein sequence ID" value="TVY38736.1"/>
    <property type="molecule type" value="Genomic_DNA"/>
</dbReference>
<dbReference type="OrthoDB" id="3538623at2759"/>
<proteinExistence type="predicted"/>
<keyword evidence="4" id="KW-1185">Reference proteome</keyword>
<dbReference type="AlphaFoldDB" id="A0A8H8RPU7"/>
<feature type="chain" id="PRO_5034278330" evidence="2">
    <location>
        <begin position="28"/>
        <end position="860"/>
    </location>
</feature>
<reference evidence="3 4" key="1">
    <citation type="submission" date="2018-05" db="EMBL/GenBank/DDBJ databases">
        <title>Genome sequencing and assembly of the regulated plant pathogen Lachnellula willkommii and related sister species for the development of diagnostic species identification markers.</title>
        <authorList>
            <person name="Giroux E."/>
            <person name="Bilodeau G."/>
        </authorList>
    </citation>
    <scope>NUCLEOTIDE SEQUENCE [LARGE SCALE GENOMIC DNA]</scope>
    <source>
        <strain evidence="3 4">CBS 160.35</strain>
    </source>
</reference>
<evidence type="ECO:0000256" key="1">
    <source>
        <dbReference type="SAM" id="MobiDB-lite"/>
    </source>
</evidence>
<feature type="compositionally biased region" description="Low complexity" evidence="1">
    <location>
        <begin position="498"/>
        <end position="508"/>
    </location>
</feature>
<organism evidence="3 4">
    <name type="scientific">Lachnellula occidentalis</name>
    <dbReference type="NCBI Taxonomy" id="215460"/>
    <lineage>
        <taxon>Eukaryota</taxon>
        <taxon>Fungi</taxon>
        <taxon>Dikarya</taxon>
        <taxon>Ascomycota</taxon>
        <taxon>Pezizomycotina</taxon>
        <taxon>Leotiomycetes</taxon>
        <taxon>Helotiales</taxon>
        <taxon>Lachnaceae</taxon>
        <taxon>Lachnellula</taxon>
    </lineage>
</organism>
<gene>
    <name evidence="3" type="ORF">LOCC1_G005701</name>
</gene>
<evidence type="ECO:0000313" key="3">
    <source>
        <dbReference type="EMBL" id="TVY38736.1"/>
    </source>
</evidence>
<feature type="region of interest" description="Disordered" evidence="1">
    <location>
        <begin position="476"/>
        <end position="512"/>
    </location>
</feature>
<name>A0A8H8RPU7_9HELO</name>
<keyword evidence="2" id="KW-0732">Signal</keyword>
<dbReference type="Proteomes" id="UP000443090">
    <property type="component" value="Unassembled WGS sequence"/>
</dbReference>